<keyword evidence="4" id="KW-1185">Reference proteome</keyword>
<name>A0A1G6JPL2_9BACL</name>
<evidence type="ECO:0000313" key="4">
    <source>
        <dbReference type="Proteomes" id="UP000199387"/>
    </source>
</evidence>
<evidence type="ECO:0000259" key="2">
    <source>
        <dbReference type="PROSITE" id="PS51782"/>
    </source>
</evidence>
<dbReference type="InterPro" id="IPR048862">
    <property type="entry name" value="SPOCS_spoVID_N"/>
</dbReference>
<dbReference type="AlphaFoldDB" id="A0A1G6JPL2"/>
<organism evidence="3 4">
    <name type="scientific">Melghirimyces thermohalophilus</name>
    <dbReference type="NCBI Taxonomy" id="1236220"/>
    <lineage>
        <taxon>Bacteria</taxon>
        <taxon>Bacillati</taxon>
        <taxon>Bacillota</taxon>
        <taxon>Bacilli</taxon>
        <taxon>Bacillales</taxon>
        <taxon>Thermoactinomycetaceae</taxon>
        <taxon>Melghirimyces</taxon>
    </lineage>
</organism>
<feature type="compositionally biased region" description="Acidic residues" evidence="1">
    <location>
        <begin position="64"/>
        <end position="78"/>
    </location>
</feature>
<dbReference type="InterPro" id="IPR018392">
    <property type="entry name" value="LysM"/>
</dbReference>
<dbReference type="Pfam" id="PF01476">
    <property type="entry name" value="LysM"/>
    <property type="match status" value="1"/>
</dbReference>
<dbReference type="SUPFAM" id="SSF54106">
    <property type="entry name" value="LysM domain"/>
    <property type="match status" value="1"/>
</dbReference>
<evidence type="ECO:0000256" key="1">
    <source>
        <dbReference type="SAM" id="MobiDB-lite"/>
    </source>
</evidence>
<feature type="region of interest" description="Disordered" evidence="1">
    <location>
        <begin position="344"/>
        <end position="376"/>
    </location>
</feature>
<feature type="domain" description="LysM" evidence="2">
    <location>
        <begin position="398"/>
        <end position="441"/>
    </location>
</feature>
<reference evidence="3 4" key="1">
    <citation type="submission" date="2016-10" db="EMBL/GenBank/DDBJ databases">
        <authorList>
            <person name="de Groot N.N."/>
        </authorList>
    </citation>
    <scope>NUCLEOTIDE SEQUENCE [LARGE SCALE GENOMIC DNA]</scope>
    <source>
        <strain evidence="3 4">DSM 45514</strain>
    </source>
</reference>
<feature type="region of interest" description="Disordered" evidence="1">
    <location>
        <begin position="167"/>
        <end position="313"/>
    </location>
</feature>
<dbReference type="SMART" id="SM00257">
    <property type="entry name" value="LysM"/>
    <property type="match status" value="1"/>
</dbReference>
<feature type="compositionally biased region" description="Acidic residues" evidence="1">
    <location>
        <begin position="353"/>
        <end position="372"/>
    </location>
</feature>
<evidence type="ECO:0000313" key="3">
    <source>
        <dbReference type="EMBL" id="SDC20637.1"/>
    </source>
</evidence>
<gene>
    <name evidence="3" type="ORF">SAMN04488112_104130</name>
</gene>
<dbReference type="Pfam" id="PF20918">
    <property type="entry name" value="SPOCS_spoVID-N"/>
    <property type="match status" value="1"/>
</dbReference>
<protein>
    <submittedName>
        <fullName evidence="3">Stage VI sporulation protein D</fullName>
    </submittedName>
</protein>
<accession>A0A1G6JPL2</accession>
<dbReference type="STRING" id="1236220.SAMN04488112_104130"/>
<feature type="region of interest" description="Disordered" evidence="1">
    <location>
        <begin position="62"/>
        <end position="84"/>
    </location>
</feature>
<dbReference type="InterPro" id="IPR036779">
    <property type="entry name" value="LysM_dom_sf"/>
</dbReference>
<feature type="compositionally biased region" description="Acidic residues" evidence="1">
    <location>
        <begin position="173"/>
        <end position="191"/>
    </location>
</feature>
<dbReference type="EMBL" id="FMZA01000004">
    <property type="protein sequence ID" value="SDC20637.1"/>
    <property type="molecule type" value="Genomic_DNA"/>
</dbReference>
<feature type="compositionally biased region" description="Basic and acidic residues" evidence="1">
    <location>
        <begin position="287"/>
        <end position="303"/>
    </location>
</feature>
<dbReference type="PROSITE" id="PS51782">
    <property type="entry name" value="LYSM"/>
    <property type="match status" value="1"/>
</dbReference>
<proteinExistence type="predicted"/>
<dbReference type="Gene3D" id="3.10.350.10">
    <property type="entry name" value="LysM domain"/>
    <property type="match status" value="1"/>
</dbReference>
<dbReference type="Proteomes" id="UP000199387">
    <property type="component" value="Unassembled WGS sequence"/>
</dbReference>
<sequence length="446" mass="50663">MVTESNHSQLRFDILETVRLHPHQEGIGNLLSLDLYPDVEIEDQGTHLKIHGYLRLNGEYVGSQEEEPSPGGEEEDNEAAFKQQRRQSKVEEIAYVIPVEITLPADRVDADRISSEIDSFDYQVLSPFELQIEAVLTIDGLREEEQKKEESEYEVVDRMATFSVPESGRMEIGDSEGSEESEETVDDEEEIITTVEDLKPPQEEYQFVHVARNDPLGEVKAVSSDEEEEPKEETEEESGPNTAAGDEADKEKWAFEEVDAADDGDSQEASGEPQATEKELSEEEEPSVDKDATEAPEEQEKTIVFKPAPPIRDREDHQLTDQFLRSPHDGEFDFQDLNGEEKRFGAEDRVESAPEETEGIPEEDATAVEEQEEKTTEAGLDWIKWMLREEEESFTKLKMVIVHEEDSIDSLAERYEVPATKIITMNQLESHVLEEGQIVYIPTENK</sequence>
<feature type="compositionally biased region" description="Acidic residues" evidence="1">
    <location>
        <begin position="256"/>
        <end position="266"/>
    </location>
</feature>
<feature type="compositionally biased region" description="Acidic residues" evidence="1">
    <location>
        <begin position="224"/>
        <end position="238"/>
    </location>
</feature>